<keyword evidence="1" id="KW-0812">Transmembrane</keyword>
<evidence type="ECO:0000313" key="2">
    <source>
        <dbReference type="EMBL" id="TAA20309.1"/>
    </source>
</evidence>
<feature type="transmembrane region" description="Helical" evidence="1">
    <location>
        <begin position="42"/>
        <end position="62"/>
    </location>
</feature>
<dbReference type="AlphaFoldDB" id="A0A4V2HCJ7"/>
<name>A0A4V2HCJ7_9GAMM</name>
<evidence type="ECO:0000256" key="1">
    <source>
        <dbReference type="SAM" id="Phobius"/>
    </source>
</evidence>
<feature type="transmembrane region" description="Helical" evidence="1">
    <location>
        <begin position="12"/>
        <end position="36"/>
    </location>
</feature>
<organism evidence="2 3">
    <name type="scientific">Pseudoxanthomonas winnipegensis</name>
    <dbReference type="NCBI Taxonomy" id="2480810"/>
    <lineage>
        <taxon>Bacteria</taxon>
        <taxon>Pseudomonadati</taxon>
        <taxon>Pseudomonadota</taxon>
        <taxon>Gammaproteobacteria</taxon>
        <taxon>Lysobacterales</taxon>
        <taxon>Lysobacteraceae</taxon>
        <taxon>Pseudoxanthomonas</taxon>
    </lineage>
</organism>
<dbReference type="EMBL" id="SHMC01000010">
    <property type="protein sequence ID" value="TAA20309.1"/>
    <property type="molecule type" value="Genomic_DNA"/>
</dbReference>
<keyword evidence="1" id="KW-0472">Membrane</keyword>
<comment type="caution">
    <text evidence="2">The sequence shown here is derived from an EMBL/GenBank/DDBJ whole genome shotgun (WGS) entry which is preliminary data.</text>
</comment>
<dbReference type="RefSeq" id="WP_130552876.1">
    <property type="nucleotide sequence ID" value="NZ_SHMC01000010.1"/>
</dbReference>
<sequence length="73" mass="7615">MSWAGRNAGAGRIGIAVLILFLYGMAMAALTGVTIPENNRDAFSLLLGGLNTALGGVVGYFFNITSRRPDVSP</sequence>
<accession>A0A4V2HCJ7</accession>
<dbReference type="Proteomes" id="UP000292627">
    <property type="component" value="Unassembled WGS sequence"/>
</dbReference>
<evidence type="ECO:0000313" key="3">
    <source>
        <dbReference type="Proteomes" id="UP000292627"/>
    </source>
</evidence>
<keyword evidence="1" id="KW-1133">Transmembrane helix</keyword>
<gene>
    <name evidence="2" type="ORF">EA660_18130</name>
</gene>
<reference evidence="2 3" key="1">
    <citation type="submission" date="2019-02" db="EMBL/GenBank/DDBJ databases">
        <title>WGS of Pseudoxanthomonas species novum from clinical isolates.</title>
        <authorList>
            <person name="Bernier A.-M."/>
            <person name="Bernard K."/>
            <person name="Vachon A."/>
        </authorList>
    </citation>
    <scope>NUCLEOTIDE SEQUENCE [LARGE SCALE GENOMIC DNA]</scope>
    <source>
        <strain evidence="2 3">NML171200</strain>
    </source>
</reference>
<protein>
    <submittedName>
        <fullName evidence="2">Uncharacterized protein</fullName>
    </submittedName>
</protein>
<proteinExistence type="predicted"/>